<dbReference type="OrthoDB" id="6089488at2"/>
<dbReference type="RefSeq" id="WP_146071927.1">
    <property type="nucleotide sequence ID" value="NZ_FNVQ01000005.1"/>
</dbReference>
<dbReference type="EMBL" id="FNVQ01000005">
    <property type="protein sequence ID" value="SEG81091.1"/>
    <property type="molecule type" value="Genomic_DNA"/>
</dbReference>
<gene>
    <name evidence="1" type="ORF">SAMN05444390_105128</name>
</gene>
<dbReference type="AlphaFoldDB" id="A0A1H6D767"/>
<sequence length="80" mass="8831">MKEFMYAMGLCLLMMSIWSFSKIPSDADISQAEPALVQALEQDRNTLKFVSGSALVLSVVCGLVGWRSRSREDTDKKSVG</sequence>
<keyword evidence="2" id="KW-1185">Reference proteome</keyword>
<organism evidence="1 2">
    <name type="scientific">Marinobacterium lutimaris</name>
    <dbReference type="NCBI Taxonomy" id="568106"/>
    <lineage>
        <taxon>Bacteria</taxon>
        <taxon>Pseudomonadati</taxon>
        <taxon>Pseudomonadota</taxon>
        <taxon>Gammaproteobacteria</taxon>
        <taxon>Oceanospirillales</taxon>
        <taxon>Oceanospirillaceae</taxon>
        <taxon>Marinobacterium</taxon>
    </lineage>
</organism>
<reference evidence="1 2" key="1">
    <citation type="submission" date="2016-10" db="EMBL/GenBank/DDBJ databases">
        <authorList>
            <person name="de Groot N.N."/>
        </authorList>
    </citation>
    <scope>NUCLEOTIDE SEQUENCE [LARGE SCALE GENOMIC DNA]</scope>
    <source>
        <strain evidence="1 2">DSM 22012</strain>
    </source>
</reference>
<evidence type="ECO:0000313" key="1">
    <source>
        <dbReference type="EMBL" id="SEG81091.1"/>
    </source>
</evidence>
<accession>A0A1H6D767</accession>
<name>A0A1H6D767_9GAMM</name>
<protein>
    <submittedName>
        <fullName evidence="1">Uncharacterized protein</fullName>
    </submittedName>
</protein>
<dbReference type="Proteomes" id="UP000236745">
    <property type="component" value="Unassembled WGS sequence"/>
</dbReference>
<proteinExistence type="predicted"/>
<evidence type="ECO:0000313" key="2">
    <source>
        <dbReference type="Proteomes" id="UP000236745"/>
    </source>
</evidence>